<keyword evidence="3" id="KW-1185">Reference proteome</keyword>
<dbReference type="OrthoDB" id="5408148at2759"/>
<name>A0A9P8I846_9PEZI</name>
<accession>A0A9P8I846</accession>
<proteinExistence type="predicted"/>
<dbReference type="AlphaFoldDB" id="A0A9P8I846"/>
<feature type="region of interest" description="Disordered" evidence="1">
    <location>
        <begin position="122"/>
        <end position="179"/>
    </location>
</feature>
<feature type="compositionally biased region" description="Basic residues" evidence="1">
    <location>
        <begin position="149"/>
        <end position="161"/>
    </location>
</feature>
<reference evidence="2" key="1">
    <citation type="submission" date="2021-03" db="EMBL/GenBank/DDBJ databases">
        <title>Comparative genomics and phylogenomic investigation of the class Geoglossomycetes provide insights into ecological specialization and systematics.</title>
        <authorList>
            <person name="Melie T."/>
            <person name="Pirro S."/>
            <person name="Miller A.N."/>
            <person name="Quandt A."/>
        </authorList>
    </citation>
    <scope>NUCLEOTIDE SEQUENCE</scope>
    <source>
        <strain evidence="2">GBOQ0MN5Z8</strain>
    </source>
</reference>
<dbReference type="Proteomes" id="UP000698800">
    <property type="component" value="Unassembled WGS sequence"/>
</dbReference>
<organism evidence="2 3">
    <name type="scientific">Glutinoglossum americanum</name>
    <dbReference type="NCBI Taxonomy" id="1670608"/>
    <lineage>
        <taxon>Eukaryota</taxon>
        <taxon>Fungi</taxon>
        <taxon>Dikarya</taxon>
        <taxon>Ascomycota</taxon>
        <taxon>Pezizomycotina</taxon>
        <taxon>Geoglossomycetes</taxon>
        <taxon>Geoglossales</taxon>
        <taxon>Geoglossaceae</taxon>
        <taxon>Glutinoglossum</taxon>
    </lineage>
</organism>
<sequence>MNHTSHVSYSQRVDRSTFLNLKHGQVRILRKPSTTVSNSEKATSSANIATALFGNTTSGGYHRYNPGNLDETGTVNTEPRSDQPPISNSLQAAEGRQSEAFANGQPQILKRAVHLEAEIPQQPSARRTVTPTSWTQARESRGYGNTQRGRGRRGYRGRGRGGRAVDGSLRNNQEPPNWRLSLCVNTPTGKQTQVDESSGWSISRIPVHQRTPRPPEGQEFLPGRPGFRKVVAWLDDLDENSTEGVDGGLDNEPYPESYAEELFAFSAFSDLSLDSRPPTPENCLNAGDPNTATRRRQARRAHRDQDDLEISDAEVVKSMEVVYEEAKRKMSFIEAEDQW</sequence>
<comment type="caution">
    <text evidence="2">The sequence shown here is derived from an EMBL/GenBank/DDBJ whole genome shotgun (WGS) entry which is preliminary data.</text>
</comment>
<feature type="compositionally biased region" description="Polar residues" evidence="1">
    <location>
        <begin position="122"/>
        <end position="137"/>
    </location>
</feature>
<feature type="compositionally biased region" description="Polar residues" evidence="1">
    <location>
        <begin position="71"/>
        <end position="91"/>
    </location>
</feature>
<gene>
    <name evidence="2" type="ORF">FGG08_004982</name>
</gene>
<evidence type="ECO:0000256" key="1">
    <source>
        <dbReference type="SAM" id="MobiDB-lite"/>
    </source>
</evidence>
<dbReference type="EMBL" id="JAGHQL010000109">
    <property type="protein sequence ID" value="KAH0538434.1"/>
    <property type="molecule type" value="Genomic_DNA"/>
</dbReference>
<evidence type="ECO:0000313" key="3">
    <source>
        <dbReference type="Proteomes" id="UP000698800"/>
    </source>
</evidence>
<protein>
    <submittedName>
        <fullName evidence="2">Uncharacterized protein</fullName>
    </submittedName>
</protein>
<feature type="compositionally biased region" description="Basic residues" evidence="1">
    <location>
        <begin position="293"/>
        <end position="302"/>
    </location>
</feature>
<feature type="region of interest" description="Disordered" evidence="1">
    <location>
        <begin position="274"/>
        <end position="306"/>
    </location>
</feature>
<feature type="region of interest" description="Disordered" evidence="1">
    <location>
        <begin position="64"/>
        <end position="96"/>
    </location>
</feature>
<evidence type="ECO:0000313" key="2">
    <source>
        <dbReference type="EMBL" id="KAH0538434.1"/>
    </source>
</evidence>